<proteinExistence type="predicted"/>
<protein>
    <submittedName>
        <fullName evidence="2">Uncharacterized protein</fullName>
    </submittedName>
</protein>
<gene>
    <name evidence="2" type="ORF">CTheo_5045</name>
</gene>
<dbReference type="AlphaFoldDB" id="A0A5N5QJ75"/>
<evidence type="ECO:0000313" key="3">
    <source>
        <dbReference type="Proteomes" id="UP000383932"/>
    </source>
</evidence>
<dbReference type="EMBL" id="SSOP01000101">
    <property type="protein sequence ID" value="KAB5591538.1"/>
    <property type="molecule type" value="Genomic_DNA"/>
</dbReference>
<reference evidence="2 3" key="1">
    <citation type="journal article" date="2019" name="Fungal Biol. Biotechnol.">
        <title>Draft genome sequence of fastidious pathogen Ceratobasidium theobromae, which causes vascular-streak dieback in Theobroma cacao.</title>
        <authorList>
            <person name="Ali S.S."/>
            <person name="Asman A."/>
            <person name="Shao J."/>
            <person name="Firmansyah A.P."/>
            <person name="Susilo A.W."/>
            <person name="Rosmana A."/>
            <person name="McMahon P."/>
            <person name="Junaid M."/>
            <person name="Guest D."/>
            <person name="Kheng T.Y."/>
            <person name="Meinhardt L.W."/>
            <person name="Bailey B.A."/>
        </authorList>
    </citation>
    <scope>NUCLEOTIDE SEQUENCE [LARGE SCALE GENOMIC DNA]</scope>
    <source>
        <strain evidence="2 3">CT2</strain>
    </source>
</reference>
<sequence length="441" mass="49229">MSDYSRGSESDDANSARISEPYHSDRPRIDDTGSYDHHYKTNVEEAIKASIDTKYEGTFAHAESMNAAPNPGLEVEGYGPIPLPLVPSSARALIGVCEQAPFGQGERTVVDKEVRDTWQVNAEKVRFTNPCWGDFIQKSIENVCATLGVVVDDTEFKYELHKLLIYEGGSHFLPHVDSEKQIGMFATMVVIMPSLFEGGAVHLTNGNGNKVIDVGGPLSAFQTTVLAWYTDIMHEIKPITSGYRLALSYNLIRSSSGSLPALLAPTRDASTAMLTEALSHWLEGIARGESIPKKFAWLLQHKYSRMNMRASALKGPDMHLVRRLRPIAKELGLELGLAIVSTKVMNGYPSEEDHYDPSEMWMEGDNRMKFLVDLEGRVVCDAPRFSRGLAGEMMPDGWRKRMFDSKLSLREYEGYTGNEAGTVFHWYRRTALVIWPKGTEP</sequence>
<dbReference type="Proteomes" id="UP000383932">
    <property type="component" value="Unassembled WGS sequence"/>
</dbReference>
<feature type="region of interest" description="Disordered" evidence="1">
    <location>
        <begin position="1"/>
        <end position="36"/>
    </location>
</feature>
<feature type="compositionally biased region" description="Basic and acidic residues" evidence="1">
    <location>
        <begin position="20"/>
        <end position="36"/>
    </location>
</feature>
<evidence type="ECO:0000256" key="1">
    <source>
        <dbReference type="SAM" id="MobiDB-lite"/>
    </source>
</evidence>
<comment type="caution">
    <text evidence="2">The sequence shown here is derived from an EMBL/GenBank/DDBJ whole genome shotgun (WGS) entry which is preliminary data.</text>
</comment>
<accession>A0A5N5QJ75</accession>
<dbReference type="Gene3D" id="2.60.120.620">
    <property type="entry name" value="q2cbj1_9rhob like domain"/>
    <property type="match status" value="1"/>
</dbReference>
<organism evidence="2 3">
    <name type="scientific">Ceratobasidium theobromae</name>
    <dbReference type="NCBI Taxonomy" id="1582974"/>
    <lineage>
        <taxon>Eukaryota</taxon>
        <taxon>Fungi</taxon>
        <taxon>Dikarya</taxon>
        <taxon>Basidiomycota</taxon>
        <taxon>Agaricomycotina</taxon>
        <taxon>Agaricomycetes</taxon>
        <taxon>Cantharellales</taxon>
        <taxon>Ceratobasidiaceae</taxon>
        <taxon>Ceratobasidium</taxon>
    </lineage>
</organism>
<dbReference type="PANTHER" id="PTHR33099:SF7">
    <property type="entry name" value="MYND-TYPE DOMAIN-CONTAINING PROTEIN"/>
    <property type="match status" value="1"/>
</dbReference>
<evidence type="ECO:0000313" key="2">
    <source>
        <dbReference type="EMBL" id="KAB5591538.1"/>
    </source>
</evidence>
<keyword evidence="3" id="KW-1185">Reference proteome</keyword>
<name>A0A5N5QJ75_9AGAM</name>
<dbReference type="PANTHER" id="PTHR33099">
    <property type="entry name" value="FE2OG DIOXYGENASE DOMAIN-CONTAINING PROTEIN"/>
    <property type="match status" value="1"/>
</dbReference>
<dbReference type="OrthoDB" id="124582at2759"/>